<gene>
    <name evidence="3" type="ORF">SAMN04487931_104365</name>
</gene>
<name>A0A1H2FVI7_9BACT</name>
<reference evidence="4" key="1">
    <citation type="submission" date="2016-10" db="EMBL/GenBank/DDBJ databases">
        <authorList>
            <person name="Varghese N."/>
            <person name="Submissions S."/>
        </authorList>
    </citation>
    <scope>NUCLEOTIDE SEQUENCE [LARGE SCALE GENOMIC DNA]</scope>
    <source>
        <strain evidence="4">DSM 3384</strain>
    </source>
</reference>
<evidence type="ECO:0000256" key="2">
    <source>
        <dbReference type="RuleBase" id="RU362080"/>
    </source>
</evidence>
<dbReference type="Gene3D" id="3.40.1620.10">
    <property type="entry name" value="YefM-like domain"/>
    <property type="match status" value="1"/>
</dbReference>
<keyword evidence="4" id="KW-1185">Reference proteome</keyword>
<comment type="function">
    <text evidence="2">Antitoxin component of a type II toxin-antitoxin (TA) system.</text>
</comment>
<accession>A0A1H2FVI7</accession>
<dbReference type="Proteomes" id="UP000199608">
    <property type="component" value="Unassembled WGS sequence"/>
</dbReference>
<comment type="similarity">
    <text evidence="1 2">Belongs to the phD/YefM antitoxin family.</text>
</comment>
<dbReference type="InterPro" id="IPR036165">
    <property type="entry name" value="YefM-like_sf"/>
</dbReference>
<dbReference type="SUPFAM" id="SSF143120">
    <property type="entry name" value="YefM-like"/>
    <property type="match status" value="1"/>
</dbReference>
<evidence type="ECO:0000313" key="4">
    <source>
        <dbReference type="Proteomes" id="UP000199608"/>
    </source>
</evidence>
<proteinExistence type="inferred from homology"/>
<evidence type="ECO:0000256" key="1">
    <source>
        <dbReference type="ARBA" id="ARBA00009981"/>
    </source>
</evidence>
<dbReference type="RefSeq" id="WP_092232963.1">
    <property type="nucleotide sequence ID" value="NZ_FNLL01000004.1"/>
</dbReference>
<dbReference type="NCBIfam" id="TIGR01552">
    <property type="entry name" value="phd_fam"/>
    <property type="match status" value="1"/>
</dbReference>
<protein>
    <recommendedName>
        <fullName evidence="2">Antitoxin</fullName>
    </recommendedName>
</protein>
<evidence type="ECO:0000313" key="3">
    <source>
        <dbReference type="EMBL" id="SDU11351.1"/>
    </source>
</evidence>
<dbReference type="AlphaFoldDB" id="A0A1H2FVI7"/>
<dbReference type="EMBL" id="FNLL01000004">
    <property type="protein sequence ID" value="SDU11351.1"/>
    <property type="molecule type" value="Genomic_DNA"/>
</dbReference>
<dbReference type="InterPro" id="IPR006442">
    <property type="entry name" value="Antitoxin_Phd/YefM"/>
</dbReference>
<sequence>MKDFQVSEDILPIAKFKTNASSLLKDLNTSRRSIVITQHGKPVGVVISPKDYDFLVNRNKFLDAISEGLKDSNDKNIVSDEDFKKKLDAEFGKFEI</sequence>
<organism evidence="3 4">
    <name type="scientific">Desulfobacula phenolica</name>
    <dbReference type="NCBI Taxonomy" id="90732"/>
    <lineage>
        <taxon>Bacteria</taxon>
        <taxon>Pseudomonadati</taxon>
        <taxon>Thermodesulfobacteriota</taxon>
        <taxon>Desulfobacteria</taxon>
        <taxon>Desulfobacterales</taxon>
        <taxon>Desulfobacteraceae</taxon>
        <taxon>Desulfobacula</taxon>
    </lineage>
</organism>
<dbReference type="Pfam" id="PF02604">
    <property type="entry name" value="PhdYeFM_antitox"/>
    <property type="match status" value="1"/>
</dbReference>